<proteinExistence type="predicted"/>
<dbReference type="Proteomes" id="UP000887576">
    <property type="component" value="Unplaced"/>
</dbReference>
<organism evidence="1 2">
    <name type="scientific">Panagrolaimus sp. JU765</name>
    <dbReference type="NCBI Taxonomy" id="591449"/>
    <lineage>
        <taxon>Eukaryota</taxon>
        <taxon>Metazoa</taxon>
        <taxon>Ecdysozoa</taxon>
        <taxon>Nematoda</taxon>
        <taxon>Chromadorea</taxon>
        <taxon>Rhabditida</taxon>
        <taxon>Tylenchina</taxon>
        <taxon>Panagrolaimomorpha</taxon>
        <taxon>Panagrolaimoidea</taxon>
        <taxon>Panagrolaimidae</taxon>
        <taxon>Panagrolaimus</taxon>
    </lineage>
</organism>
<reference evidence="2" key="1">
    <citation type="submission" date="2022-11" db="UniProtKB">
        <authorList>
            <consortium name="WormBaseParasite"/>
        </authorList>
    </citation>
    <scope>IDENTIFICATION</scope>
</reference>
<protein>
    <submittedName>
        <fullName evidence="2">Uncharacterized protein</fullName>
    </submittedName>
</protein>
<accession>A0AC34R9V7</accession>
<dbReference type="WBParaSite" id="JU765_v2.g47.t1">
    <property type="protein sequence ID" value="JU765_v2.g47.t1"/>
    <property type="gene ID" value="JU765_v2.g47"/>
</dbReference>
<name>A0AC34R9V7_9BILA</name>
<evidence type="ECO:0000313" key="1">
    <source>
        <dbReference type="Proteomes" id="UP000887576"/>
    </source>
</evidence>
<sequence length="210" mass="24067">MPTRDGHHIAFASEPVEKGDRIPLLCENAFAMKMFTPDLINTTVLVFDKNGIPYDGEINKLVTFYFNLLGKDYENYSEVVQKSVATVVRPEYSRFSEVNVQQQLPLSEMENLALTDEESLDLPDDLLPVSENSEYQNEETDTEAPCDVRIILREDGFARMCCQKNQQTSYLKFMEDEEWIPMYLSLKTGFPVVGAETIKDMENHPESVVF</sequence>
<evidence type="ECO:0000313" key="2">
    <source>
        <dbReference type="WBParaSite" id="JU765_v2.g47.t1"/>
    </source>
</evidence>